<feature type="compositionally biased region" description="Low complexity" evidence="1">
    <location>
        <begin position="60"/>
        <end position="74"/>
    </location>
</feature>
<sequence>MKAAVLATATAFVLLGTASAWEFPPKWDGGYLGFYRNSKSKNWPQEAAKLVQVEADNRNSATSASSSAAGGTTPAPDPNQPGTIDVQAPGVSVGVDPGQEVGVDVSIPGLPGINVGVSI</sequence>
<dbReference type="EMBL" id="AHHD01000035">
    <property type="protein sequence ID" value="EKG21805.1"/>
    <property type="molecule type" value="Genomic_DNA"/>
</dbReference>
<accession>K2SYW1</accession>
<dbReference type="VEuPathDB" id="FungiDB:MPH_00724"/>
<dbReference type="AlphaFoldDB" id="K2SYW1"/>
<keyword evidence="2" id="KW-0732">Signal</keyword>
<dbReference type="InParanoid" id="K2SYW1"/>
<protein>
    <submittedName>
        <fullName evidence="3">Uncharacterized protein</fullName>
    </submittedName>
</protein>
<name>K2SYW1_MACPH</name>
<dbReference type="OrthoDB" id="10466012at2759"/>
<feature type="chain" id="PRO_5003865306" evidence="2">
    <location>
        <begin position="21"/>
        <end position="119"/>
    </location>
</feature>
<evidence type="ECO:0000256" key="2">
    <source>
        <dbReference type="SAM" id="SignalP"/>
    </source>
</evidence>
<reference evidence="3 4" key="1">
    <citation type="journal article" date="2012" name="BMC Genomics">
        <title>Tools to kill: Genome of one of the most destructive plant pathogenic fungi Macrophomina phaseolina.</title>
        <authorList>
            <person name="Islam M.S."/>
            <person name="Haque M.S."/>
            <person name="Islam M.M."/>
            <person name="Emdad E.M."/>
            <person name="Halim A."/>
            <person name="Hossen Q.M.M."/>
            <person name="Hossain M.Z."/>
            <person name="Ahmed B."/>
            <person name="Rahim S."/>
            <person name="Rahman M.S."/>
            <person name="Alam M.M."/>
            <person name="Hou S."/>
            <person name="Wan X."/>
            <person name="Saito J.A."/>
            <person name="Alam M."/>
        </authorList>
    </citation>
    <scope>NUCLEOTIDE SEQUENCE [LARGE SCALE GENOMIC DNA]</scope>
    <source>
        <strain evidence="3 4">MS6</strain>
    </source>
</reference>
<dbReference type="HOGENOM" id="CLU_2061935_0_0_1"/>
<feature type="region of interest" description="Disordered" evidence="1">
    <location>
        <begin position="54"/>
        <end position="97"/>
    </location>
</feature>
<evidence type="ECO:0000313" key="3">
    <source>
        <dbReference type="EMBL" id="EKG21805.1"/>
    </source>
</evidence>
<organism evidence="3 4">
    <name type="scientific">Macrophomina phaseolina (strain MS6)</name>
    <name type="common">Charcoal rot fungus</name>
    <dbReference type="NCBI Taxonomy" id="1126212"/>
    <lineage>
        <taxon>Eukaryota</taxon>
        <taxon>Fungi</taxon>
        <taxon>Dikarya</taxon>
        <taxon>Ascomycota</taxon>
        <taxon>Pezizomycotina</taxon>
        <taxon>Dothideomycetes</taxon>
        <taxon>Dothideomycetes incertae sedis</taxon>
        <taxon>Botryosphaeriales</taxon>
        <taxon>Botryosphaeriaceae</taxon>
        <taxon>Macrophomina</taxon>
    </lineage>
</organism>
<proteinExistence type="predicted"/>
<feature type="signal peptide" evidence="2">
    <location>
        <begin position="1"/>
        <end position="20"/>
    </location>
</feature>
<comment type="caution">
    <text evidence="3">The sequence shown here is derived from an EMBL/GenBank/DDBJ whole genome shotgun (WGS) entry which is preliminary data.</text>
</comment>
<gene>
    <name evidence="3" type="ORF">MPH_00724</name>
</gene>
<evidence type="ECO:0000256" key="1">
    <source>
        <dbReference type="SAM" id="MobiDB-lite"/>
    </source>
</evidence>
<evidence type="ECO:0000313" key="4">
    <source>
        <dbReference type="Proteomes" id="UP000007129"/>
    </source>
</evidence>
<dbReference type="Proteomes" id="UP000007129">
    <property type="component" value="Unassembled WGS sequence"/>
</dbReference>